<dbReference type="Gene3D" id="1.20.80.10">
    <property type="match status" value="1"/>
</dbReference>
<dbReference type="InterPro" id="IPR009038">
    <property type="entry name" value="GOLD_dom"/>
</dbReference>
<evidence type="ECO:0000313" key="5">
    <source>
        <dbReference type="Proteomes" id="UP001187531"/>
    </source>
</evidence>
<feature type="region of interest" description="Disordered" evidence="2">
    <location>
        <begin position="211"/>
        <end position="256"/>
    </location>
</feature>
<dbReference type="GO" id="GO:0000139">
    <property type="term" value="C:Golgi membrane"/>
    <property type="evidence" value="ECO:0007669"/>
    <property type="project" value="TreeGrafter"/>
</dbReference>
<dbReference type="PANTHER" id="PTHR22973">
    <property type="entry name" value="LD35087P"/>
    <property type="match status" value="1"/>
</dbReference>
<sequence length="422" mass="48170">MEDLIQENWGIQLVALYKLATKFYREKEGKAIQLTYQEKCQLSAYAQQAVNGKYIPEKHGVAGVLDVVGRDRQAAWQILGDMTSEVAMNSFVELLNARCSLFRPFIDAYVADQKEKERQRLEEEEKLKQEEEMRLLEEQRQKEEEAETSRQDAKKQQIQEVLNKQTYAQFKAYAEQQYPNDPEQQNILIKQLQEHHYHQYMSQLLRQNTPINQAPLPSLDAEQPIEGSLNGDTPSVDGEREGQEENLSETSPLPVDGIPVKEILPASMWTRKDIKEFKDSIRREEKEMIIKVGHGEIVTVRVPTQEEGSCLYWEFATDSYDIGFGVLFEWTPPTEDSNVSVHISDIEDEESDPDEAVDTQDIESGGKVRLTKDQAPMSVIVPIYRRDCHEEVYAGSHAYPSQGACCSIARQLGSVGKLSSCM</sequence>
<dbReference type="Proteomes" id="UP001187531">
    <property type="component" value="Unassembled WGS sequence"/>
</dbReference>
<dbReference type="InterPro" id="IPR014352">
    <property type="entry name" value="FERM/acyl-CoA-bd_prot_sf"/>
</dbReference>
<organism evidence="4 5">
    <name type="scientific">Artemia franciscana</name>
    <name type="common">Brine shrimp</name>
    <name type="synonym">Artemia sanfranciscana</name>
    <dbReference type="NCBI Taxonomy" id="6661"/>
    <lineage>
        <taxon>Eukaryota</taxon>
        <taxon>Metazoa</taxon>
        <taxon>Ecdysozoa</taxon>
        <taxon>Arthropoda</taxon>
        <taxon>Crustacea</taxon>
        <taxon>Branchiopoda</taxon>
        <taxon>Anostraca</taxon>
        <taxon>Artemiidae</taxon>
        <taxon>Artemia</taxon>
    </lineage>
</organism>
<evidence type="ECO:0000256" key="2">
    <source>
        <dbReference type="SAM" id="MobiDB-lite"/>
    </source>
</evidence>
<dbReference type="EMBL" id="JAVRJZ010000019">
    <property type="protein sequence ID" value="KAK2706887.1"/>
    <property type="molecule type" value="Genomic_DNA"/>
</dbReference>
<keyword evidence="1" id="KW-0007">Acetylation</keyword>
<dbReference type="FunFam" id="1.20.80.10:FF:000017">
    <property type="entry name" value="Golgi resident protein GCP60"/>
    <property type="match status" value="1"/>
</dbReference>
<dbReference type="PANTHER" id="PTHR22973:SF12">
    <property type="entry name" value="LD35087P"/>
    <property type="match status" value="1"/>
</dbReference>
<dbReference type="GO" id="GO:0000062">
    <property type="term" value="F:fatty-acyl-CoA binding"/>
    <property type="evidence" value="ECO:0007669"/>
    <property type="project" value="InterPro"/>
</dbReference>
<dbReference type="PROSITE" id="PS51228">
    <property type="entry name" value="ACB_2"/>
    <property type="match status" value="1"/>
</dbReference>
<gene>
    <name evidence="4" type="ORF">QYM36_014802</name>
</gene>
<protein>
    <recommendedName>
        <fullName evidence="3">ACB domain-containing protein</fullName>
    </recommendedName>
</protein>
<feature type="region of interest" description="Disordered" evidence="2">
    <location>
        <begin position="121"/>
        <end position="157"/>
    </location>
</feature>
<proteinExistence type="predicted"/>
<dbReference type="InterPro" id="IPR000582">
    <property type="entry name" value="Acyl-CoA-binding_protein"/>
</dbReference>
<keyword evidence="5" id="KW-1185">Reference proteome</keyword>
<dbReference type="Pfam" id="PF00887">
    <property type="entry name" value="ACBP"/>
    <property type="match status" value="1"/>
</dbReference>
<evidence type="ECO:0000256" key="1">
    <source>
        <dbReference type="ARBA" id="ARBA00022990"/>
    </source>
</evidence>
<dbReference type="Gene3D" id="2.60.120.680">
    <property type="entry name" value="GOLD domain"/>
    <property type="match status" value="1"/>
</dbReference>
<accession>A0AA88KWR9</accession>
<dbReference type="SUPFAM" id="SSF47027">
    <property type="entry name" value="Acyl-CoA binding protein"/>
    <property type="match status" value="1"/>
</dbReference>
<evidence type="ECO:0000259" key="3">
    <source>
        <dbReference type="PROSITE" id="PS51228"/>
    </source>
</evidence>
<dbReference type="InterPro" id="IPR035984">
    <property type="entry name" value="Acyl-CoA-binding_sf"/>
</dbReference>
<dbReference type="AlphaFoldDB" id="A0AA88KWR9"/>
<dbReference type="Pfam" id="PF13897">
    <property type="entry name" value="GOLD_2"/>
    <property type="match status" value="1"/>
</dbReference>
<reference evidence="4" key="1">
    <citation type="submission" date="2023-07" db="EMBL/GenBank/DDBJ databases">
        <title>Chromosome-level genome assembly of Artemia franciscana.</title>
        <authorList>
            <person name="Jo E."/>
        </authorList>
    </citation>
    <scope>NUCLEOTIDE SEQUENCE</scope>
    <source>
        <tissue evidence="4">Whole body</tissue>
    </source>
</reference>
<evidence type="ECO:0000313" key="4">
    <source>
        <dbReference type="EMBL" id="KAK2706887.1"/>
    </source>
</evidence>
<dbReference type="SUPFAM" id="SSF101576">
    <property type="entry name" value="Supernatant protein factor (SPF), C-terminal domain"/>
    <property type="match status" value="1"/>
</dbReference>
<name>A0AA88KWR9_ARTSF</name>
<dbReference type="InterPro" id="IPR036598">
    <property type="entry name" value="GOLD_dom_sf"/>
</dbReference>
<feature type="domain" description="ACB" evidence="3">
    <location>
        <begin position="13"/>
        <end position="104"/>
    </location>
</feature>
<comment type="caution">
    <text evidence="4">The sequence shown here is derived from an EMBL/GenBank/DDBJ whole genome shotgun (WGS) entry which is preliminary data.</text>
</comment>
<dbReference type="InterPro" id="IPR052269">
    <property type="entry name" value="Golgi-PI4KB_interaction"/>
</dbReference>